<proteinExistence type="inferred from homology"/>
<evidence type="ECO:0000256" key="1">
    <source>
        <dbReference type="ARBA" id="ARBA00023016"/>
    </source>
</evidence>
<name>A0A4P1R6E1_LUPAN</name>
<dbReference type="Gramene" id="OIW02704">
    <property type="protein sequence ID" value="OIW02704"/>
    <property type="gene ID" value="TanjilG_29480"/>
</dbReference>
<feature type="domain" description="SHSP" evidence="5">
    <location>
        <begin position="28"/>
        <end position="143"/>
    </location>
</feature>
<dbReference type="Pfam" id="PF00011">
    <property type="entry name" value="HSP20"/>
    <property type="match status" value="1"/>
</dbReference>
<evidence type="ECO:0000313" key="7">
    <source>
        <dbReference type="Proteomes" id="UP000188354"/>
    </source>
</evidence>
<dbReference type="PANTHER" id="PTHR11527">
    <property type="entry name" value="HEAT-SHOCK PROTEIN 20 FAMILY MEMBER"/>
    <property type="match status" value="1"/>
</dbReference>
<evidence type="ECO:0000256" key="3">
    <source>
        <dbReference type="RuleBase" id="RU003616"/>
    </source>
</evidence>
<dbReference type="AlphaFoldDB" id="A0A4P1R6E1"/>
<evidence type="ECO:0000313" key="6">
    <source>
        <dbReference type="EMBL" id="OIW02704.1"/>
    </source>
</evidence>
<feature type="compositionally biased region" description="Basic and acidic residues" evidence="4">
    <location>
        <begin position="75"/>
        <end position="84"/>
    </location>
</feature>
<dbReference type="KEGG" id="lang:109359445"/>
<feature type="region of interest" description="Disordered" evidence="4">
    <location>
        <begin position="74"/>
        <end position="94"/>
    </location>
</feature>
<dbReference type="Proteomes" id="UP000188354">
    <property type="component" value="Chromosome LG11"/>
</dbReference>
<dbReference type="EMBL" id="CM007371">
    <property type="protein sequence ID" value="OIW02704.1"/>
    <property type="molecule type" value="Genomic_DNA"/>
</dbReference>
<evidence type="ECO:0000256" key="4">
    <source>
        <dbReference type="SAM" id="MobiDB-lite"/>
    </source>
</evidence>
<evidence type="ECO:0000259" key="5">
    <source>
        <dbReference type="PROSITE" id="PS01031"/>
    </source>
</evidence>
<dbReference type="OrthoDB" id="1431247at2759"/>
<keyword evidence="7" id="KW-1185">Reference proteome</keyword>
<dbReference type="Gene3D" id="2.60.40.790">
    <property type="match status" value="1"/>
</dbReference>
<comment type="similarity">
    <text evidence="2 3">Belongs to the small heat shock protein (HSP20) family.</text>
</comment>
<dbReference type="InterPro" id="IPR002068">
    <property type="entry name" value="A-crystallin/Hsp20_dom"/>
</dbReference>
<protein>
    <recommendedName>
        <fullName evidence="5">SHSP domain-containing protein</fullName>
    </recommendedName>
</protein>
<dbReference type="SUPFAM" id="SSF49764">
    <property type="entry name" value="HSP20-like chaperones"/>
    <property type="match status" value="1"/>
</dbReference>
<evidence type="ECO:0000256" key="2">
    <source>
        <dbReference type="PROSITE-ProRule" id="PRU00285"/>
    </source>
</evidence>
<keyword evidence="1" id="KW-0346">Stress response</keyword>
<dbReference type="PROSITE" id="PS01031">
    <property type="entry name" value="SHSP"/>
    <property type="match status" value="1"/>
</dbReference>
<reference evidence="6 7" key="1">
    <citation type="journal article" date="2017" name="Plant Biotechnol. J.">
        <title>A comprehensive draft genome sequence for lupin (Lupinus angustifolius), an emerging health food: insights into plant-microbe interactions and legume evolution.</title>
        <authorList>
            <person name="Hane J.K."/>
            <person name="Ming Y."/>
            <person name="Kamphuis L.G."/>
            <person name="Nelson M.N."/>
            <person name="Garg G."/>
            <person name="Atkins C.A."/>
            <person name="Bayer P.E."/>
            <person name="Bravo A."/>
            <person name="Bringans S."/>
            <person name="Cannon S."/>
            <person name="Edwards D."/>
            <person name="Foley R."/>
            <person name="Gao L.L."/>
            <person name="Harrison M.J."/>
            <person name="Huang W."/>
            <person name="Hurgobin B."/>
            <person name="Li S."/>
            <person name="Liu C.W."/>
            <person name="McGrath A."/>
            <person name="Morahan G."/>
            <person name="Murray J."/>
            <person name="Weller J."/>
            <person name="Jian J."/>
            <person name="Singh K.B."/>
        </authorList>
    </citation>
    <scope>NUCLEOTIDE SEQUENCE [LARGE SCALE GENOMIC DNA]</scope>
    <source>
        <strain evidence="7">cv. Tanjil</strain>
        <tissue evidence="6">Whole plant</tissue>
    </source>
</reference>
<dbReference type="InterPro" id="IPR031107">
    <property type="entry name" value="Small_HSP"/>
</dbReference>
<gene>
    <name evidence="6" type="ORF">TanjilG_29480</name>
</gene>
<sequence length="143" mass="16364">MSLIPSFFGTGRSTNFSDPFSLGSTKETPNAIAYSHKNWKETPEEHVFKVDLPGLKKEEVKVEIEVRVLQISVESSKEEEERNNSRHHRLERSSSGRRFIRRYRVPENAKVDQVKAFLENGVLTVTFPKEEVKMSVLVTGLDS</sequence>
<organism evidence="6 7">
    <name type="scientific">Lupinus angustifolius</name>
    <name type="common">Narrow-leaved blue lupine</name>
    <dbReference type="NCBI Taxonomy" id="3871"/>
    <lineage>
        <taxon>Eukaryota</taxon>
        <taxon>Viridiplantae</taxon>
        <taxon>Streptophyta</taxon>
        <taxon>Embryophyta</taxon>
        <taxon>Tracheophyta</taxon>
        <taxon>Spermatophyta</taxon>
        <taxon>Magnoliopsida</taxon>
        <taxon>eudicotyledons</taxon>
        <taxon>Gunneridae</taxon>
        <taxon>Pentapetalae</taxon>
        <taxon>rosids</taxon>
        <taxon>fabids</taxon>
        <taxon>Fabales</taxon>
        <taxon>Fabaceae</taxon>
        <taxon>Papilionoideae</taxon>
        <taxon>50 kb inversion clade</taxon>
        <taxon>genistoids sensu lato</taxon>
        <taxon>core genistoids</taxon>
        <taxon>Genisteae</taxon>
        <taxon>Lupinus</taxon>
    </lineage>
</organism>
<dbReference type="InterPro" id="IPR008978">
    <property type="entry name" value="HSP20-like_chaperone"/>
</dbReference>
<accession>A0A4P1R6E1</accession>